<accession>A0A1J9SKT3</accession>
<protein>
    <submittedName>
        <fullName evidence="2">Uncharacterized protein</fullName>
    </submittedName>
</protein>
<keyword evidence="3" id="KW-1185">Reference proteome</keyword>
<organism evidence="2 3">
    <name type="scientific">Diplodia corticola</name>
    <dbReference type="NCBI Taxonomy" id="236234"/>
    <lineage>
        <taxon>Eukaryota</taxon>
        <taxon>Fungi</taxon>
        <taxon>Dikarya</taxon>
        <taxon>Ascomycota</taxon>
        <taxon>Pezizomycotina</taxon>
        <taxon>Dothideomycetes</taxon>
        <taxon>Dothideomycetes incertae sedis</taxon>
        <taxon>Botryosphaeriales</taxon>
        <taxon>Botryosphaeriaceae</taxon>
        <taxon>Diplodia</taxon>
    </lineage>
</organism>
<evidence type="ECO:0000256" key="1">
    <source>
        <dbReference type="SAM" id="MobiDB-lite"/>
    </source>
</evidence>
<comment type="caution">
    <text evidence="2">The sequence shown here is derived from an EMBL/GenBank/DDBJ whole genome shotgun (WGS) entry which is preliminary data.</text>
</comment>
<proteinExistence type="predicted"/>
<dbReference type="Proteomes" id="UP000183809">
    <property type="component" value="Unassembled WGS sequence"/>
</dbReference>
<feature type="compositionally biased region" description="Acidic residues" evidence="1">
    <location>
        <begin position="181"/>
        <end position="199"/>
    </location>
</feature>
<name>A0A1J9SKT3_9PEZI</name>
<feature type="compositionally biased region" description="Basic and acidic residues" evidence="1">
    <location>
        <begin position="142"/>
        <end position="152"/>
    </location>
</feature>
<feature type="region of interest" description="Disordered" evidence="1">
    <location>
        <begin position="141"/>
        <end position="234"/>
    </location>
</feature>
<sequence length="234" mass="25026">MDTDLRPITQPESPSLHPALCSTSPECIAWLLAPEISWSIQAGGPGRAARRRLRRLMHHRDAGHDGAHDDDVDARSTASRVCAADGLRRPVLLRNACRHVYGGVPCGTPWPLGATGLLKREPPPPPPGAKGLKVRGVVRRAPWHDGDGHGDGADAGADAEELRSRTYYAPEPTKMSRDVWTMEEEEEEEEEEESGDDDGGGGVLEASSPSAGAPADGQGTTSLTNGSWFQETDL</sequence>
<gene>
    <name evidence="2" type="ORF">BKCO1_1000184</name>
</gene>
<feature type="compositionally biased region" description="Low complexity" evidence="1">
    <location>
        <begin position="206"/>
        <end position="215"/>
    </location>
</feature>
<evidence type="ECO:0000313" key="3">
    <source>
        <dbReference type="Proteomes" id="UP000183809"/>
    </source>
</evidence>
<evidence type="ECO:0000313" key="2">
    <source>
        <dbReference type="EMBL" id="OJD40348.1"/>
    </source>
</evidence>
<dbReference type="AlphaFoldDB" id="A0A1J9SKT3"/>
<dbReference type="GeneID" id="31009812"/>
<dbReference type="EMBL" id="MNUE01000001">
    <property type="protein sequence ID" value="OJD40348.1"/>
    <property type="molecule type" value="Genomic_DNA"/>
</dbReference>
<reference evidence="2 3" key="1">
    <citation type="submission" date="2016-10" db="EMBL/GenBank/DDBJ databases">
        <title>Proteomics and genomics reveal pathogen-plant mechanisms compatible with a hemibiotrophic lifestyle of Diplodia corticola.</title>
        <authorList>
            <person name="Fernandes I."/>
            <person name="De Jonge R."/>
            <person name="Van De Peer Y."/>
            <person name="Devreese B."/>
            <person name="Alves A."/>
            <person name="Esteves A.C."/>
        </authorList>
    </citation>
    <scope>NUCLEOTIDE SEQUENCE [LARGE SCALE GENOMIC DNA]</scope>
    <source>
        <strain evidence="2 3">CBS 112549</strain>
    </source>
</reference>
<feature type="compositionally biased region" description="Polar residues" evidence="1">
    <location>
        <begin position="218"/>
        <end position="234"/>
    </location>
</feature>
<dbReference type="RefSeq" id="XP_020135191.1">
    <property type="nucleotide sequence ID" value="XM_020269553.1"/>
</dbReference>